<sequence>MKYYHLIISSLGLAFLQFCLKHIFHLSASATVNHLFIGLQGLLLVTYSLLMIGFVLVKPNKKTTKKPASSTNQPTPQTSNDERWLKAS</sequence>
<evidence type="ECO:0000256" key="2">
    <source>
        <dbReference type="SAM" id="Phobius"/>
    </source>
</evidence>
<dbReference type="Proteomes" id="UP000010296">
    <property type="component" value="Unassembled WGS sequence"/>
</dbReference>
<reference evidence="3 4" key="1">
    <citation type="submission" date="2010-12" db="EMBL/GenBank/DDBJ databases">
        <authorList>
            <person name="Muzny D."/>
            <person name="Qin X."/>
            <person name="Deng J."/>
            <person name="Jiang H."/>
            <person name="Liu Y."/>
            <person name="Qu J."/>
            <person name="Song X.-Z."/>
            <person name="Zhang L."/>
            <person name="Thornton R."/>
            <person name="Coyle M."/>
            <person name="Francisco L."/>
            <person name="Jackson L."/>
            <person name="Javaid M."/>
            <person name="Korchina V."/>
            <person name="Kovar C."/>
            <person name="Mata R."/>
            <person name="Mathew T."/>
            <person name="Ngo R."/>
            <person name="Nguyen L."/>
            <person name="Nguyen N."/>
            <person name="Okwuonu G."/>
            <person name="Ongeri F."/>
            <person name="Pham C."/>
            <person name="Simmons D."/>
            <person name="Wilczek-Boney K."/>
            <person name="Hale W."/>
            <person name="Jakkamsetti A."/>
            <person name="Pham P."/>
            <person name="Ruth R."/>
            <person name="San Lucas F."/>
            <person name="Warren J."/>
            <person name="Zhang J."/>
            <person name="Zhao Z."/>
            <person name="Zhou C."/>
            <person name="Zhu D."/>
            <person name="Lee S."/>
            <person name="Bess C."/>
            <person name="Blankenburg K."/>
            <person name="Forbes L."/>
            <person name="Fu Q."/>
            <person name="Gubbala S."/>
            <person name="Hirani K."/>
            <person name="Jayaseelan J.C."/>
            <person name="Lara F."/>
            <person name="Munidasa M."/>
            <person name="Palculict T."/>
            <person name="Patil S."/>
            <person name="Pu L.-L."/>
            <person name="Saada N."/>
            <person name="Tang L."/>
            <person name="Weissenberger G."/>
            <person name="Zhu Y."/>
            <person name="Hemphill L."/>
            <person name="Shang Y."/>
            <person name="Youmans B."/>
            <person name="Ayvaz T."/>
            <person name="Ross M."/>
            <person name="Santibanez J."/>
            <person name="Aqrawi P."/>
            <person name="Gross S."/>
            <person name="Joshi V."/>
            <person name="Fowler G."/>
            <person name="Nazareth L."/>
            <person name="Reid J."/>
            <person name="Worley K."/>
            <person name="Petrosino J."/>
            <person name="Highlander S."/>
            <person name="Gibbs R."/>
        </authorList>
    </citation>
    <scope>NUCLEOTIDE SEQUENCE [LARGE SCALE GENOMIC DNA]</scope>
    <source>
        <strain evidence="4">DSM 15952 / CCUG 50447 / LMG 22039 / TP 1.5</strain>
    </source>
</reference>
<dbReference type="AlphaFoldDB" id="E6LCT7"/>
<dbReference type="HOGENOM" id="CLU_2464308_0_0_9"/>
<keyword evidence="2" id="KW-0812">Transmembrane</keyword>
<dbReference type="STRING" id="888064.HMPREF9088_0177"/>
<proteinExistence type="predicted"/>
<feature type="transmembrane region" description="Helical" evidence="2">
    <location>
        <begin position="37"/>
        <end position="57"/>
    </location>
</feature>
<keyword evidence="2" id="KW-1133">Transmembrane helix</keyword>
<dbReference type="RefSeq" id="WP_007207198.1">
    <property type="nucleotide sequence ID" value="NZ_GL622241.1"/>
</dbReference>
<dbReference type="OrthoDB" id="2200228at2"/>
<gene>
    <name evidence="3" type="ORF">HMPREF9088_0177</name>
</gene>
<comment type="caution">
    <text evidence="3">The sequence shown here is derived from an EMBL/GenBank/DDBJ whole genome shotgun (WGS) entry which is preliminary data.</text>
</comment>
<dbReference type="GeneID" id="302706840"/>
<feature type="compositionally biased region" description="Polar residues" evidence="1">
    <location>
        <begin position="66"/>
        <end position="79"/>
    </location>
</feature>
<evidence type="ECO:0000256" key="1">
    <source>
        <dbReference type="SAM" id="MobiDB-lite"/>
    </source>
</evidence>
<name>E6LCT7_ENTI1</name>
<keyword evidence="4" id="KW-1185">Reference proteome</keyword>
<protein>
    <submittedName>
        <fullName evidence="3">Uncharacterized protein</fullName>
    </submittedName>
</protein>
<evidence type="ECO:0000313" key="4">
    <source>
        <dbReference type="Proteomes" id="UP000010296"/>
    </source>
</evidence>
<dbReference type="EMBL" id="AEPV01000004">
    <property type="protein sequence ID" value="EFU74947.1"/>
    <property type="molecule type" value="Genomic_DNA"/>
</dbReference>
<feature type="region of interest" description="Disordered" evidence="1">
    <location>
        <begin position="61"/>
        <end position="88"/>
    </location>
</feature>
<evidence type="ECO:0000313" key="3">
    <source>
        <dbReference type="EMBL" id="EFU74947.1"/>
    </source>
</evidence>
<accession>E6LCT7</accession>
<organism evidence="3 4">
    <name type="scientific">Enterococcus italicus (strain DSM 15952 / CCUG 50447 / LMG 22039 / TP 1.5)</name>
    <dbReference type="NCBI Taxonomy" id="888064"/>
    <lineage>
        <taxon>Bacteria</taxon>
        <taxon>Bacillati</taxon>
        <taxon>Bacillota</taxon>
        <taxon>Bacilli</taxon>
        <taxon>Lactobacillales</taxon>
        <taxon>Enterococcaceae</taxon>
        <taxon>Enterococcus</taxon>
    </lineage>
</organism>
<keyword evidence="2" id="KW-0472">Membrane</keyword>